<keyword evidence="1" id="KW-0472">Membrane</keyword>
<dbReference type="Proteomes" id="UP001260872">
    <property type="component" value="Unassembled WGS sequence"/>
</dbReference>
<keyword evidence="3" id="KW-1185">Reference proteome</keyword>
<accession>A0ABU1FWA8</accession>
<proteinExistence type="predicted"/>
<name>A0ABU1FWA8_9MICC</name>
<evidence type="ECO:0000313" key="3">
    <source>
        <dbReference type="Proteomes" id="UP001260872"/>
    </source>
</evidence>
<comment type="caution">
    <text evidence="2">The sequence shown here is derived from an EMBL/GenBank/DDBJ whole genome shotgun (WGS) entry which is preliminary data.</text>
</comment>
<dbReference type="EMBL" id="JAVKGT010000045">
    <property type="protein sequence ID" value="MDR5712970.1"/>
    <property type="molecule type" value="Genomic_DNA"/>
</dbReference>
<feature type="transmembrane region" description="Helical" evidence="1">
    <location>
        <begin position="7"/>
        <end position="26"/>
    </location>
</feature>
<keyword evidence="1" id="KW-0812">Transmembrane</keyword>
<sequence>MPATARGLLVLGAGLAALFLVLWLVAGIRPPLLAFVLGVLVVVTLLVLLWRAYRGSLGRGAGSAGRLDQ</sequence>
<evidence type="ECO:0000256" key="1">
    <source>
        <dbReference type="SAM" id="Phobius"/>
    </source>
</evidence>
<gene>
    <name evidence="2" type="ORF">RH857_12650</name>
</gene>
<feature type="transmembrane region" description="Helical" evidence="1">
    <location>
        <begin position="32"/>
        <end position="50"/>
    </location>
</feature>
<evidence type="ECO:0000313" key="2">
    <source>
        <dbReference type="EMBL" id="MDR5712970.1"/>
    </source>
</evidence>
<protein>
    <submittedName>
        <fullName evidence="2">Uncharacterized protein</fullName>
    </submittedName>
</protein>
<keyword evidence="1" id="KW-1133">Transmembrane helix</keyword>
<reference evidence="3" key="1">
    <citation type="submission" date="2023-07" db="EMBL/GenBank/DDBJ databases">
        <title>Description of three actinobacteria isolated from air of manufacturing shop in a pharmaceutical factory.</title>
        <authorList>
            <person name="Zhang D.-F."/>
        </authorList>
    </citation>
    <scope>NUCLEOTIDE SEQUENCE [LARGE SCALE GENOMIC DNA]</scope>
    <source>
        <strain evidence="3">CCTCC AB 207010</strain>
    </source>
</reference>
<dbReference type="RefSeq" id="WP_310538338.1">
    <property type="nucleotide sequence ID" value="NZ_BAAAOC010000071.1"/>
</dbReference>
<organism evidence="2 3">
    <name type="scientific">Nesterenkonia flava</name>
    <dbReference type="NCBI Taxonomy" id="469799"/>
    <lineage>
        <taxon>Bacteria</taxon>
        <taxon>Bacillati</taxon>
        <taxon>Actinomycetota</taxon>
        <taxon>Actinomycetes</taxon>
        <taxon>Micrococcales</taxon>
        <taxon>Micrococcaceae</taxon>
        <taxon>Nesterenkonia</taxon>
    </lineage>
</organism>